<sequence length="127" mass="14510">MKVRSSVKKMCEFCWTVKRRGRVYVLCTANPKHKQRQGMSTFAYEGPLLPVLFQVVYEYMYSFEALERCAGCQIVPVRSSVTSSKETTSVTQNGLPALISHKNQTLTVTPWWRVGLVSRLFNQGNNQ</sequence>
<dbReference type="Pfam" id="PF00444">
    <property type="entry name" value="Ribosomal_L36"/>
    <property type="match status" value="1"/>
</dbReference>
<keyword evidence="3 4" id="KW-0687">Ribonucleoprotein</keyword>
<keyword evidence="2 4" id="KW-0689">Ribosomal protein</keyword>
<evidence type="ECO:0000313" key="6">
    <source>
        <dbReference type="Proteomes" id="UP001318860"/>
    </source>
</evidence>
<organism evidence="5 6">
    <name type="scientific">Rehmannia glutinosa</name>
    <name type="common">Chinese foxglove</name>
    <dbReference type="NCBI Taxonomy" id="99300"/>
    <lineage>
        <taxon>Eukaryota</taxon>
        <taxon>Viridiplantae</taxon>
        <taxon>Streptophyta</taxon>
        <taxon>Embryophyta</taxon>
        <taxon>Tracheophyta</taxon>
        <taxon>Spermatophyta</taxon>
        <taxon>Magnoliopsida</taxon>
        <taxon>eudicotyledons</taxon>
        <taxon>Gunneridae</taxon>
        <taxon>Pentapetalae</taxon>
        <taxon>asterids</taxon>
        <taxon>lamiids</taxon>
        <taxon>Lamiales</taxon>
        <taxon>Orobanchaceae</taxon>
        <taxon>Rehmannieae</taxon>
        <taxon>Rehmannia</taxon>
    </lineage>
</organism>
<dbReference type="PANTHER" id="PTHR18804">
    <property type="entry name" value="RIBOSOMAL PROTEIN"/>
    <property type="match status" value="1"/>
</dbReference>
<reference evidence="5 6" key="1">
    <citation type="journal article" date="2021" name="Comput. Struct. Biotechnol. J.">
        <title>De novo genome assembly of the potent medicinal plant Rehmannia glutinosa using nanopore technology.</title>
        <authorList>
            <person name="Ma L."/>
            <person name="Dong C."/>
            <person name="Song C."/>
            <person name="Wang X."/>
            <person name="Zheng X."/>
            <person name="Niu Y."/>
            <person name="Chen S."/>
            <person name="Feng W."/>
        </authorList>
    </citation>
    <scope>NUCLEOTIDE SEQUENCE [LARGE SCALE GENOMIC DNA]</scope>
    <source>
        <strain evidence="5">DH-2019</strain>
    </source>
</reference>
<dbReference type="SUPFAM" id="SSF57840">
    <property type="entry name" value="Ribosomal protein L36"/>
    <property type="match status" value="1"/>
</dbReference>
<comment type="caution">
    <text evidence="5">The sequence shown here is derived from an EMBL/GenBank/DDBJ whole genome shotgun (WGS) entry which is preliminary data.</text>
</comment>
<evidence type="ECO:0000256" key="2">
    <source>
        <dbReference type="ARBA" id="ARBA00022980"/>
    </source>
</evidence>
<name>A0ABR0W1Q9_REHGL</name>
<evidence type="ECO:0000256" key="3">
    <source>
        <dbReference type="ARBA" id="ARBA00023274"/>
    </source>
</evidence>
<dbReference type="InterPro" id="IPR035977">
    <property type="entry name" value="Ribosomal_bL36_sp"/>
</dbReference>
<dbReference type="NCBIfam" id="TIGR01022">
    <property type="entry name" value="rpmJ_bact"/>
    <property type="match status" value="1"/>
</dbReference>
<dbReference type="EMBL" id="JABTTQ020000159">
    <property type="protein sequence ID" value="KAK6141275.1"/>
    <property type="molecule type" value="Genomic_DNA"/>
</dbReference>
<comment type="similarity">
    <text evidence="1 4">Belongs to the bacterial ribosomal protein bL36 family.</text>
</comment>
<proteinExistence type="inferred from homology"/>
<evidence type="ECO:0000256" key="4">
    <source>
        <dbReference type="RuleBase" id="RU000570"/>
    </source>
</evidence>
<keyword evidence="6" id="KW-1185">Reference proteome</keyword>
<protein>
    <recommendedName>
        <fullName evidence="4">Ribosomal protein</fullName>
    </recommendedName>
</protein>
<dbReference type="Proteomes" id="UP001318860">
    <property type="component" value="Unassembled WGS sequence"/>
</dbReference>
<gene>
    <name evidence="5" type="ORF">DH2020_024991</name>
</gene>
<dbReference type="InterPro" id="IPR052010">
    <property type="entry name" value="Ribosomal_LSU_bL36"/>
</dbReference>
<dbReference type="InterPro" id="IPR000473">
    <property type="entry name" value="Ribosomal_bL36"/>
</dbReference>
<dbReference type="HAMAP" id="MF_00251">
    <property type="entry name" value="Ribosomal_bL36"/>
    <property type="match status" value="1"/>
</dbReference>
<dbReference type="PROSITE" id="PS00828">
    <property type="entry name" value="RIBOSOMAL_L36"/>
    <property type="match status" value="1"/>
</dbReference>
<evidence type="ECO:0000313" key="5">
    <source>
        <dbReference type="EMBL" id="KAK6141275.1"/>
    </source>
</evidence>
<dbReference type="PANTHER" id="PTHR18804:SF16">
    <property type="entry name" value="RIBOSOMAL PROTEIN"/>
    <property type="match status" value="1"/>
</dbReference>
<accession>A0ABR0W1Q9</accession>
<evidence type="ECO:0000256" key="1">
    <source>
        <dbReference type="ARBA" id="ARBA00007645"/>
    </source>
</evidence>